<organism evidence="4 5">
    <name type="scientific">Amycolatopsis cihanbeyliensis</name>
    <dbReference type="NCBI Taxonomy" id="1128664"/>
    <lineage>
        <taxon>Bacteria</taxon>
        <taxon>Bacillati</taxon>
        <taxon>Actinomycetota</taxon>
        <taxon>Actinomycetes</taxon>
        <taxon>Pseudonocardiales</taxon>
        <taxon>Pseudonocardiaceae</taxon>
        <taxon>Amycolatopsis</taxon>
    </lineage>
</organism>
<protein>
    <submittedName>
        <fullName evidence="4">Glycosyltransferase involved in cell wall biosynthesis</fullName>
    </submittedName>
</protein>
<evidence type="ECO:0000313" key="5">
    <source>
        <dbReference type="Proteomes" id="UP000320876"/>
    </source>
</evidence>
<dbReference type="GO" id="GO:1901137">
    <property type="term" value="P:carbohydrate derivative biosynthetic process"/>
    <property type="evidence" value="ECO:0007669"/>
    <property type="project" value="UniProtKB-ARBA"/>
</dbReference>
<dbReference type="PANTHER" id="PTHR45947:SF3">
    <property type="entry name" value="SULFOQUINOVOSYL TRANSFERASE SQD2"/>
    <property type="match status" value="1"/>
</dbReference>
<keyword evidence="5" id="KW-1185">Reference proteome</keyword>
<sequence length="362" mass="38311">MSPRVLHVAQPTTGGVARYVAAAAADQRRRGWDVLVACPEGGMLADALEARAVPRLPWSAARAPGRATAAETARLAGIVATARPDTVHLHSAKAGLAGRLAVRGRLPTLFQPHGWSWLAANGTLAHASTGWERLACRWTHRLLCVGEGEAVQGRAAGIGMPLTVVRNGVDLDEFAPAGRPPRRPGGPTALCPGRLTRQKGQDVLLAAWPLVRRRCPGARLVLLGDGELAGELRARRMPGVEFVPEVTDVRPWYAAADVVVLPSRWEGLSLTALEAFASGRCVVGNDVPGLAELLDDRCGERVRAGDAAALATAVADRLDDLPRARAEGDAARVHAKEFDLRATFDLLAEVTAEVSGWTGGTR</sequence>
<evidence type="ECO:0000313" key="4">
    <source>
        <dbReference type="EMBL" id="TQJ04746.1"/>
    </source>
</evidence>
<dbReference type="Gene3D" id="3.40.50.2000">
    <property type="entry name" value="Glycogen Phosphorylase B"/>
    <property type="match status" value="2"/>
</dbReference>
<reference evidence="4 5" key="1">
    <citation type="submission" date="2019-06" db="EMBL/GenBank/DDBJ databases">
        <title>Sequencing the genomes of 1000 actinobacteria strains.</title>
        <authorList>
            <person name="Klenk H.-P."/>
        </authorList>
    </citation>
    <scope>NUCLEOTIDE SEQUENCE [LARGE SCALE GENOMIC DNA]</scope>
    <source>
        <strain evidence="4 5">DSM 45679</strain>
    </source>
</reference>
<dbReference type="OrthoDB" id="193659at2"/>
<dbReference type="Proteomes" id="UP000320876">
    <property type="component" value="Unassembled WGS sequence"/>
</dbReference>
<keyword evidence="2 4" id="KW-0808">Transferase</keyword>
<gene>
    <name evidence="4" type="ORF">FB471_4554</name>
</gene>
<accession>A0A542DNS3</accession>
<dbReference type="Pfam" id="PF13692">
    <property type="entry name" value="Glyco_trans_1_4"/>
    <property type="match status" value="1"/>
</dbReference>
<dbReference type="EMBL" id="VFML01000001">
    <property type="protein sequence ID" value="TQJ04746.1"/>
    <property type="molecule type" value="Genomic_DNA"/>
</dbReference>
<comment type="caution">
    <text evidence="4">The sequence shown here is derived from an EMBL/GenBank/DDBJ whole genome shotgun (WGS) entry which is preliminary data.</text>
</comment>
<evidence type="ECO:0000259" key="3">
    <source>
        <dbReference type="Pfam" id="PF13439"/>
    </source>
</evidence>
<dbReference type="InterPro" id="IPR050194">
    <property type="entry name" value="Glycosyltransferase_grp1"/>
</dbReference>
<evidence type="ECO:0000256" key="1">
    <source>
        <dbReference type="ARBA" id="ARBA00022676"/>
    </source>
</evidence>
<dbReference type="AlphaFoldDB" id="A0A542DNS3"/>
<dbReference type="PANTHER" id="PTHR45947">
    <property type="entry name" value="SULFOQUINOVOSYL TRANSFERASE SQD2"/>
    <property type="match status" value="1"/>
</dbReference>
<feature type="domain" description="Glycosyltransferase subfamily 4-like N-terminal" evidence="3">
    <location>
        <begin position="14"/>
        <end position="172"/>
    </location>
</feature>
<name>A0A542DNS3_AMYCI</name>
<dbReference type="GO" id="GO:0016758">
    <property type="term" value="F:hexosyltransferase activity"/>
    <property type="evidence" value="ECO:0007669"/>
    <property type="project" value="TreeGrafter"/>
</dbReference>
<evidence type="ECO:0000256" key="2">
    <source>
        <dbReference type="ARBA" id="ARBA00022679"/>
    </source>
</evidence>
<dbReference type="InterPro" id="IPR028098">
    <property type="entry name" value="Glyco_trans_4-like_N"/>
</dbReference>
<keyword evidence="1" id="KW-0328">Glycosyltransferase</keyword>
<dbReference type="Pfam" id="PF13439">
    <property type="entry name" value="Glyco_transf_4"/>
    <property type="match status" value="1"/>
</dbReference>
<dbReference type="SUPFAM" id="SSF53756">
    <property type="entry name" value="UDP-Glycosyltransferase/glycogen phosphorylase"/>
    <property type="match status" value="1"/>
</dbReference>
<proteinExistence type="predicted"/>